<dbReference type="InterPro" id="IPR029056">
    <property type="entry name" value="Ribokinase-like"/>
</dbReference>
<evidence type="ECO:0000256" key="3">
    <source>
        <dbReference type="ARBA" id="ARBA00022741"/>
    </source>
</evidence>
<dbReference type="GO" id="GO:0016301">
    <property type="term" value="F:kinase activity"/>
    <property type="evidence" value="ECO:0007669"/>
    <property type="project" value="UniProtKB-KW"/>
</dbReference>
<comment type="caution">
    <text evidence="7">The sequence shown here is derived from an EMBL/GenBank/DDBJ whole genome shotgun (WGS) entry which is preliminary data.</text>
</comment>
<dbReference type="PROSITE" id="PS00584">
    <property type="entry name" value="PFKB_KINASES_2"/>
    <property type="match status" value="1"/>
</dbReference>
<keyword evidence="4 7" id="KW-0418">Kinase</keyword>
<evidence type="ECO:0000256" key="1">
    <source>
        <dbReference type="ARBA" id="ARBA00010688"/>
    </source>
</evidence>
<evidence type="ECO:0000313" key="7">
    <source>
        <dbReference type="EMBL" id="KAB2329612.1"/>
    </source>
</evidence>
<dbReference type="OrthoDB" id="9813569at2"/>
<evidence type="ECO:0000256" key="5">
    <source>
        <dbReference type="ARBA" id="ARBA00022840"/>
    </source>
</evidence>
<protein>
    <submittedName>
        <fullName evidence="7">Sugar kinase</fullName>
    </submittedName>
</protein>
<dbReference type="CDD" id="cd01166">
    <property type="entry name" value="KdgK"/>
    <property type="match status" value="1"/>
</dbReference>
<gene>
    <name evidence="7" type="ORF">F7732_20655</name>
</gene>
<evidence type="ECO:0000259" key="6">
    <source>
        <dbReference type="Pfam" id="PF00294"/>
    </source>
</evidence>
<dbReference type="InterPro" id="IPR011611">
    <property type="entry name" value="PfkB_dom"/>
</dbReference>
<dbReference type="PANTHER" id="PTHR43085">
    <property type="entry name" value="HEXOKINASE FAMILY MEMBER"/>
    <property type="match status" value="1"/>
</dbReference>
<sequence length="321" mass="34660">MGKRIVTIGEAMGLFVSDEFGPLEKVQKFTRSIAGAELNVSVGMARLGHEVYYATQVGNDPLGKSIKRFIESEHISSSFVFESNDYVTGLQMKEKVAEGDPHVASFRKGSAASRIGLDQFKEVDFSKFDVVHLTGVFLALSSETKTVSHFFAEEGRKAGATISFDPNLRPNLWNSQEEMVRSINDLAAKCDVVLPGISEGKILTGFDTPEEIAEYYLRKGVKLVVIKLGEKGAYAKGQDYEGTYIKGFKVDEIIDTVGAGDGFAAGVISGLSEGLSIEDSVIRGNAIGAIQLSSPGDNEGLPTREKLEHFIQSAGSMKTAN</sequence>
<keyword evidence="2" id="KW-0808">Transferase</keyword>
<keyword evidence="8" id="KW-1185">Reference proteome</keyword>
<proteinExistence type="inferred from homology"/>
<keyword evidence="3" id="KW-0547">Nucleotide-binding</keyword>
<name>A0A7V7RI68_9BACI</name>
<dbReference type="SUPFAM" id="SSF53613">
    <property type="entry name" value="Ribokinase-like"/>
    <property type="match status" value="1"/>
</dbReference>
<feature type="domain" description="Carbohydrate kinase PfkB" evidence="6">
    <location>
        <begin position="4"/>
        <end position="304"/>
    </location>
</feature>
<dbReference type="GO" id="GO:0005524">
    <property type="term" value="F:ATP binding"/>
    <property type="evidence" value="ECO:0007669"/>
    <property type="project" value="UniProtKB-KW"/>
</dbReference>
<evidence type="ECO:0000256" key="4">
    <source>
        <dbReference type="ARBA" id="ARBA00022777"/>
    </source>
</evidence>
<dbReference type="InterPro" id="IPR002173">
    <property type="entry name" value="Carboh/pur_kinase_PfkB_CS"/>
</dbReference>
<dbReference type="InterPro" id="IPR050306">
    <property type="entry name" value="PfkB_Carbo_kinase"/>
</dbReference>
<evidence type="ECO:0000313" key="8">
    <source>
        <dbReference type="Proteomes" id="UP000441354"/>
    </source>
</evidence>
<accession>A0A7V7RI68</accession>
<organism evidence="7 8">
    <name type="scientific">Bacillus mesophilum</name>
    <dbReference type="NCBI Taxonomy" id="1071718"/>
    <lineage>
        <taxon>Bacteria</taxon>
        <taxon>Bacillati</taxon>
        <taxon>Bacillota</taxon>
        <taxon>Bacilli</taxon>
        <taxon>Bacillales</taxon>
        <taxon>Bacillaceae</taxon>
        <taxon>Bacillus</taxon>
    </lineage>
</organism>
<dbReference type="AlphaFoldDB" id="A0A7V7RI68"/>
<dbReference type="Proteomes" id="UP000441354">
    <property type="component" value="Unassembled WGS sequence"/>
</dbReference>
<dbReference type="Gene3D" id="3.40.1190.20">
    <property type="match status" value="1"/>
</dbReference>
<reference evidence="7 8" key="1">
    <citation type="journal article" date="2014" name="Arch. Microbiol.">
        <title>Bacillus mesophilum sp. nov., strain IITR-54T, a novel 4-chlorobiphenyl dechlorinating bacterium.</title>
        <authorList>
            <person name="Manickam N."/>
            <person name="Singh N.K."/>
            <person name="Bajaj A."/>
            <person name="Kumar R.M."/>
            <person name="Kaur G."/>
            <person name="Kaur N."/>
            <person name="Bala M."/>
            <person name="Kumar A."/>
            <person name="Mayilraj S."/>
        </authorList>
    </citation>
    <scope>NUCLEOTIDE SEQUENCE [LARGE SCALE GENOMIC DNA]</scope>
    <source>
        <strain evidence="7 8">IITR-54</strain>
    </source>
</reference>
<dbReference type="PANTHER" id="PTHR43085:SF1">
    <property type="entry name" value="PSEUDOURIDINE KINASE-RELATED"/>
    <property type="match status" value="1"/>
</dbReference>
<keyword evidence="5" id="KW-0067">ATP-binding</keyword>
<dbReference type="Pfam" id="PF00294">
    <property type="entry name" value="PfkB"/>
    <property type="match status" value="1"/>
</dbReference>
<dbReference type="EMBL" id="WBOT01000011">
    <property type="protein sequence ID" value="KAB2329612.1"/>
    <property type="molecule type" value="Genomic_DNA"/>
</dbReference>
<evidence type="ECO:0000256" key="2">
    <source>
        <dbReference type="ARBA" id="ARBA00022679"/>
    </source>
</evidence>
<dbReference type="RefSeq" id="WP_151575947.1">
    <property type="nucleotide sequence ID" value="NZ_WBOT01000011.1"/>
</dbReference>
<comment type="similarity">
    <text evidence="1">Belongs to the carbohydrate kinase PfkB family.</text>
</comment>